<dbReference type="EMBL" id="JASPKZ010003829">
    <property type="protein sequence ID" value="KAJ9592596.1"/>
    <property type="molecule type" value="Genomic_DNA"/>
</dbReference>
<reference evidence="1" key="1">
    <citation type="journal article" date="2023" name="IScience">
        <title>Live-bearing cockroach genome reveals convergent evolutionary mechanisms linked to viviparity in insects and beyond.</title>
        <authorList>
            <person name="Fouks B."/>
            <person name="Harrison M.C."/>
            <person name="Mikhailova A.A."/>
            <person name="Marchal E."/>
            <person name="English S."/>
            <person name="Carruthers M."/>
            <person name="Jennings E.C."/>
            <person name="Chiamaka E.L."/>
            <person name="Frigard R.A."/>
            <person name="Pippel M."/>
            <person name="Attardo G.M."/>
            <person name="Benoit J.B."/>
            <person name="Bornberg-Bauer E."/>
            <person name="Tobe S.S."/>
        </authorList>
    </citation>
    <scope>NUCLEOTIDE SEQUENCE</scope>
    <source>
        <strain evidence="1">Stay&amp;Tobe</strain>
    </source>
</reference>
<evidence type="ECO:0000313" key="1">
    <source>
        <dbReference type="EMBL" id="KAJ9592596.1"/>
    </source>
</evidence>
<proteinExistence type="predicted"/>
<feature type="non-terminal residue" evidence="1">
    <location>
        <position position="69"/>
    </location>
</feature>
<keyword evidence="2" id="KW-1185">Reference proteome</keyword>
<name>A0AAD8A536_DIPPU</name>
<sequence length="69" mass="8196">LTLFFHNYNGRMNDIFMLYHMEEFAGQMVHQLSIQHVLLALILDSCSLCLWSNELANEIFSHMNQRTHK</sequence>
<gene>
    <name evidence="1" type="ORF">L9F63_015734</name>
</gene>
<comment type="caution">
    <text evidence="1">The sequence shown here is derived from an EMBL/GenBank/DDBJ whole genome shotgun (WGS) entry which is preliminary data.</text>
</comment>
<accession>A0AAD8A536</accession>
<dbReference type="AlphaFoldDB" id="A0AAD8A536"/>
<feature type="non-terminal residue" evidence="1">
    <location>
        <position position="1"/>
    </location>
</feature>
<dbReference type="Proteomes" id="UP001233999">
    <property type="component" value="Unassembled WGS sequence"/>
</dbReference>
<evidence type="ECO:0000313" key="2">
    <source>
        <dbReference type="Proteomes" id="UP001233999"/>
    </source>
</evidence>
<organism evidence="1 2">
    <name type="scientific">Diploptera punctata</name>
    <name type="common">Pacific beetle cockroach</name>
    <dbReference type="NCBI Taxonomy" id="6984"/>
    <lineage>
        <taxon>Eukaryota</taxon>
        <taxon>Metazoa</taxon>
        <taxon>Ecdysozoa</taxon>
        <taxon>Arthropoda</taxon>
        <taxon>Hexapoda</taxon>
        <taxon>Insecta</taxon>
        <taxon>Pterygota</taxon>
        <taxon>Neoptera</taxon>
        <taxon>Polyneoptera</taxon>
        <taxon>Dictyoptera</taxon>
        <taxon>Blattodea</taxon>
        <taxon>Blaberoidea</taxon>
        <taxon>Blaberidae</taxon>
        <taxon>Diplopterinae</taxon>
        <taxon>Diploptera</taxon>
    </lineage>
</organism>
<reference evidence="1" key="2">
    <citation type="submission" date="2023-05" db="EMBL/GenBank/DDBJ databases">
        <authorList>
            <person name="Fouks B."/>
        </authorList>
    </citation>
    <scope>NUCLEOTIDE SEQUENCE</scope>
    <source>
        <strain evidence="1">Stay&amp;Tobe</strain>
        <tissue evidence="1">Testes</tissue>
    </source>
</reference>
<protein>
    <submittedName>
        <fullName evidence="1">Uncharacterized protein</fullName>
    </submittedName>
</protein>